<accession>A0ABR7NM05</accession>
<name>A0ABR7NM05_9FIRM</name>
<dbReference type="EMBL" id="JACRTB010000031">
    <property type="protein sequence ID" value="MBC8577432.1"/>
    <property type="molecule type" value="Genomic_DNA"/>
</dbReference>
<dbReference type="Proteomes" id="UP000658131">
    <property type="component" value="Unassembled WGS sequence"/>
</dbReference>
<sequence>MLKSGGMWIFDNDFDFDYKLCEKGKTMKLFNDFEAVKFSEENMIFVTNKGFLYYIYNPKYKFWRKHKNVGNDSITVSNYADVSKEELQDAMHGIFPRKETDFMRLCNPSQLWIRDMLDLLEDDYPKYMSDYSIANCIHRFLLESDVCYKSFLSVKKVLDDALFLHQDSKHVLIQIKELCLTTIGRDIFKREIGIVDGHDSSSYFWIMPVKVIDYSDTNCTDNVAEMRSAEISIEEDDVSQYLTPFLYKYYEDALEANKRRVDDRWIDDAGTEQTTFVSGFVWCLTHNFFTFSTMMDILKDIRDTADALSSGGENEFTVKLREKRGTATYELLYARDLSEEQIKEYNANRPKEDNTKINLIIDFYHRFIYRMEYMMRIGKEKGYDLISFMGP</sequence>
<evidence type="ECO:0000313" key="1">
    <source>
        <dbReference type="EMBL" id="MBC8577432.1"/>
    </source>
</evidence>
<proteinExistence type="predicted"/>
<keyword evidence="2" id="KW-1185">Reference proteome</keyword>
<reference evidence="1 2" key="1">
    <citation type="submission" date="2020-08" db="EMBL/GenBank/DDBJ databases">
        <title>Genome public.</title>
        <authorList>
            <person name="Liu C."/>
            <person name="Sun Q."/>
        </authorList>
    </citation>
    <scope>NUCLEOTIDE SEQUENCE [LARGE SCALE GENOMIC DNA]</scope>
    <source>
        <strain evidence="1 2">BX1</strain>
    </source>
</reference>
<protein>
    <submittedName>
        <fullName evidence="1">Uncharacterized protein</fullName>
    </submittedName>
</protein>
<evidence type="ECO:0000313" key="2">
    <source>
        <dbReference type="Proteomes" id="UP000658131"/>
    </source>
</evidence>
<dbReference type="RefSeq" id="WP_262400838.1">
    <property type="nucleotide sequence ID" value="NZ_JACRTB010000031.1"/>
</dbReference>
<comment type="caution">
    <text evidence="1">The sequence shown here is derived from an EMBL/GenBank/DDBJ whole genome shotgun (WGS) entry which is preliminary data.</text>
</comment>
<organism evidence="1 2">
    <name type="scientific">Yanshouia hominis</name>
    <dbReference type="NCBI Taxonomy" id="2763673"/>
    <lineage>
        <taxon>Bacteria</taxon>
        <taxon>Bacillati</taxon>
        <taxon>Bacillota</taxon>
        <taxon>Clostridia</taxon>
        <taxon>Eubacteriales</taxon>
        <taxon>Oscillospiraceae</taxon>
        <taxon>Yanshouia</taxon>
    </lineage>
</organism>
<gene>
    <name evidence="1" type="ORF">H8717_13590</name>
</gene>